<dbReference type="InterPro" id="IPR006976">
    <property type="entry name" value="VanZ-like"/>
</dbReference>
<feature type="domain" description="VanZ-like" evidence="2">
    <location>
        <begin position="15"/>
        <end position="161"/>
    </location>
</feature>
<gene>
    <name evidence="4" type="ORF">A5802_002954</name>
    <name evidence="3" type="ORF">EMU01_16820</name>
</gene>
<evidence type="ECO:0000313" key="3">
    <source>
        <dbReference type="EMBL" id="GEL80538.1"/>
    </source>
</evidence>
<dbReference type="RefSeq" id="WP_071866553.1">
    <property type="nucleotide sequence ID" value="NZ_BJWA01000011.1"/>
</dbReference>
<feature type="transmembrane region" description="Helical" evidence="1">
    <location>
        <begin position="108"/>
        <end position="126"/>
    </location>
</feature>
<evidence type="ECO:0000313" key="4">
    <source>
        <dbReference type="EMBL" id="OTP25044.1"/>
    </source>
</evidence>
<comment type="caution">
    <text evidence="4">The sequence shown here is derived from an EMBL/GenBank/DDBJ whole genome shotgun (WGS) entry which is preliminary data.</text>
</comment>
<protein>
    <submittedName>
        <fullName evidence="3 4">Membrane protein</fullName>
    </submittedName>
</protein>
<accession>A0A1L8V0G5</accession>
<dbReference type="AlphaFoldDB" id="A0A1L8V0G5"/>
<proteinExistence type="predicted"/>
<dbReference type="Proteomes" id="UP000195024">
    <property type="component" value="Unassembled WGS sequence"/>
</dbReference>
<keyword evidence="1" id="KW-0812">Transmembrane</keyword>
<sequence length="168" mass="19243">MEFLKKQRKNGNFYLVFALMIMAILFYSSSQTYGQQSQLSRIDAWFPNQPFKEALSGIQFTYGESVISIDHSGYSKFIEFFLRKGAHFGTYFLLGGSLYLGVFPKMKIWWLTGVLAWLSATGYAGLDEFHQMLTGDRSPMFQDVMLDSMGALTAVIICILFTFIKKRK</sequence>
<feature type="transmembrane region" description="Helical" evidence="1">
    <location>
        <begin position="146"/>
        <end position="164"/>
    </location>
</feature>
<reference evidence="3 6" key="2">
    <citation type="submission" date="2019-07" db="EMBL/GenBank/DDBJ databases">
        <title>Whole genome shotgun sequence of Enterococcus mundtii NBRC 100490.</title>
        <authorList>
            <person name="Hosoyama A."/>
            <person name="Uohara A."/>
            <person name="Ohji S."/>
            <person name="Ichikawa N."/>
        </authorList>
    </citation>
    <scope>NUCLEOTIDE SEQUENCE [LARGE SCALE GENOMIC DNA]</scope>
    <source>
        <strain evidence="3 6">NBRC 100490</strain>
    </source>
</reference>
<keyword evidence="6" id="KW-1185">Reference proteome</keyword>
<organism evidence="4 5">
    <name type="scientific">Enterococcus mundtii</name>
    <dbReference type="NCBI Taxonomy" id="53346"/>
    <lineage>
        <taxon>Bacteria</taxon>
        <taxon>Bacillati</taxon>
        <taxon>Bacillota</taxon>
        <taxon>Bacilli</taxon>
        <taxon>Lactobacillales</taxon>
        <taxon>Enterococcaceae</taxon>
        <taxon>Enterococcus</taxon>
    </lineage>
</organism>
<feature type="transmembrane region" description="Helical" evidence="1">
    <location>
        <begin position="85"/>
        <end position="103"/>
    </location>
</feature>
<evidence type="ECO:0000256" key="1">
    <source>
        <dbReference type="SAM" id="Phobius"/>
    </source>
</evidence>
<name>A0A1L8V0G5_ENTMU</name>
<keyword evidence="1" id="KW-0472">Membrane</keyword>
<dbReference type="EMBL" id="NGMS01000003">
    <property type="protein sequence ID" value="OTP25044.1"/>
    <property type="molecule type" value="Genomic_DNA"/>
</dbReference>
<keyword evidence="1" id="KW-1133">Transmembrane helix</keyword>
<dbReference type="Proteomes" id="UP000321175">
    <property type="component" value="Unassembled WGS sequence"/>
</dbReference>
<dbReference type="Pfam" id="PF04892">
    <property type="entry name" value="VanZ"/>
    <property type="match status" value="1"/>
</dbReference>
<evidence type="ECO:0000313" key="5">
    <source>
        <dbReference type="Proteomes" id="UP000195024"/>
    </source>
</evidence>
<dbReference type="NCBIfam" id="NF037970">
    <property type="entry name" value="vanZ_1"/>
    <property type="match status" value="1"/>
</dbReference>
<reference evidence="4 5" key="1">
    <citation type="submission" date="2017-05" db="EMBL/GenBank/DDBJ databases">
        <title>The Genome Sequence of Enterococcus mundtii 6B1_DIV0119.</title>
        <authorList>
            <consortium name="The Broad Institute Genomics Platform"/>
            <consortium name="The Broad Institute Genomic Center for Infectious Diseases"/>
            <person name="Earl A."/>
            <person name="Manson A."/>
            <person name="Schwartman J."/>
            <person name="Gilmore M."/>
            <person name="Abouelleil A."/>
            <person name="Cao P."/>
            <person name="Chapman S."/>
            <person name="Cusick C."/>
            <person name="Shea T."/>
            <person name="Young S."/>
            <person name="Neafsey D."/>
            <person name="Nusbaum C."/>
            <person name="Birren B."/>
        </authorList>
    </citation>
    <scope>NUCLEOTIDE SEQUENCE [LARGE SCALE GENOMIC DNA]</scope>
    <source>
        <strain evidence="4 5">6B1_DIV0119</strain>
    </source>
</reference>
<feature type="transmembrane region" description="Helical" evidence="1">
    <location>
        <begin position="12"/>
        <end position="30"/>
    </location>
</feature>
<dbReference type="InterPro" id="IPR016747">
    <property type="entry name" value="Phosphotransbutyrylase"/>
</dbReference>
<evidence type="ECO:0000259" key="2">
    <source>
        <dbReference type="Pfam" id="PF04892"/>
    </source>
</evidence>
<dbReference type="EMBL" id="BJWA01000011">
    <property type="protein sequence ID" value="GEL80538.1"/>
    <property type="molecule type" value="Genomic_DNA"/>
</dbReference>
<evidence type="ECO:0000313" key="6">
    <source>
        <dbReference type="Proteomes" id="UP000321175"/>
    </source>
</evidence>
<dbReference type="GeneID" id="61000623"/>
<dbReference type="PIRSF" id="PIRSF019083">
    <property type="entry name" value="UCP019083_VanZ"/>
    <property type="match status" value="1"/>
</dbReference>